<dbReference type="Proteomes" id="UP000325182">
    <property type="component" value="Unassembled WGS sequence"/>
</dbReference>
<keyword evidence="1" id="KW-0812">Transmembrane</keyword>
<reference evidence="2 3" key="1">
    <citation type="submission" date="2019-08" db="EMBL/GenBank/DDBJ databases">
        <title>Bacillus genomes from the desert of Cuatro Cienegas, Coahuila.</title>
        <authorList>
            <person name="Olmedo-Alvarez G."/>
        </authorList>
    </citation>
    <scope>NUCLEOTIDE SEQUENCE [LARGE SCALE GENOMIC DNA]</scope>
    <source>
        <strain evidence="2 3">CH128b_4D</strain>
    </source>
</reference>
<proteinExistence type="predicted"/>
<protein>
    <submittedName>
        <fullName evidence="2">DUF4306 domain-containing protein</fullName>
    </submittedName>
</protein>
<dbReference type="InterPro" id="IPR025440">
    <property type="entry name" value="DUF4306"/>
</dbReference>
<evidence type="ECO:0000256" key="1">
    <source>
        <dbReference type="SAM" id="Phobius"/>
    </source>
</evidence>
<organism evidence="2 3">
    <name type="scientific">Rossellomorea vietnamensis</name>
    <dbReference type="NCBI Taxonomy" id="218284"/>
    <lineage>
        <taxon>Bacteria</taxon>
        <taxon>Bacillati</taxon>
        <taxon>Bacillota</taxon>
        <taxon>Bacilli</taxon>
        <taxon>Bacillales</taxon>
        <taxon>Bacillaceae</taxon>
        <taxon>Rossellomorea</taxon>
    </lineage>
</organism>
<keyword evidence="1" id="KW-0472">Membrane</keyword>
<dbReference type="AlphaFoldDB" id="A0A5D4MJD8"/>
<sequence length="159" mass="18209">MKYKSIILSTLILFVVMTGLFSLYEGSALTDNPEQWKYTAVFSQMMNGGEIMEKSAISQLDYFLYAIKFRPFFPSSMVVFILLIIFTAVFPFIHKNKSRLVLAVYLLLFISSLFVQPAEQGTAVFLGALRYTSLLLFCFSALILLKNKNFINRRVVNKL</sequence>
<gene>
    <name evidence="2" type="ORF">FZC84_01810</name>
</gene>
<feature type="transmembrane region" description="Helical" evidence="1">
    <location>
        <begin position="124"/>
        <end position="145"/>
    </location>
</feature>
<evidence type="ECO:0000313" key="3">
    <source>
        <dbReference type="Proteomes" id="UP000325182"/>
    </source>
</evidence>
<dbReference type="EMBL" id="VTEG01000001">
    <property type="protein sequence ID" value="TYS01414.1"/>
    <property type="molecule type" value="Genomic_DNA"/>
</dbReference>
<dbReference type="Pfam" id="PF14154">
    <property type="entry name" value="DUF4306"/>
    <property type="match status" value="1"/>
</dbReference>
<keyword evidence="1" id="KW-1133">Transmembrane helix</keyword>
<feature type="transmembrane region" description="Helical" evidence="1">
    <location>
        <begin position="100"/>
        <end position="118"/>
    </location>
</feature>
<name>A0A5D4MJD8_9BACI</name>
<accession>A0A5D4MJD8</accession>
<comment type="caution">
    <text evidence="2">The sequence shown here is derived from an EMBL/GenBank/DDBJ whole genome shotgun (WGS) entry which is preliminary data.</text>
</comment>
<feature type="transmembrane region" description="Helical" evidence="1">
    <location>
        <begin position="72"/>
        <end position="93"/>
    </location>
</feature>
<evidence type="ECO:0000313" key="2">
    <source>
        <dbReference type="EMBL" id="TYS01414.1"/>
    </source>
</evidence>
<feature type="transmembrane region" description="Helical" evidence="1">
    <location>
        <begin position="7"/>
        <end position="24"/>
    </location>
</feature>
<dbReference type="RefSeq" id="WP_113929116.1">
    <property type="nucleotide sequence ID" value="NZ_VTEG01000001.1"/>
</dbReference>